<keyword evidence="4" id="KW-1185">Reference proteome</keyword>
<dbReference type="InterPro" id="IPR049046">
    <property type="entry name" value="Beta-AFase-like_GH127_middle"/>
</dbReference>
<dbReference type="EMBL" id="JAUTXT010000007">
    <property type="protein sequence ID" value="KAK3677412.1"/>
    <property type="molecule type" value="Genomic_DNA"/>
</dbReference>
<dbReference type="InterPro" id="IPR008928">
    <property type="entry name" value="6-hairpin_glycosidase_sf"/>
</dbReference>
<organism evidence="3 4">
    <name type="scientific">Recurvomyces mirabilis</name>
    <dbReference type="NCBI Taxonomy" id="574656"/>
    <lineage>
        <taxon>Eukaryota</taxon>
        <taxon>Fungi</taxon>
        <taxon>Dikarya</taxon>
        <taxon>Ascomycota</taxon>
        <taxon>Pezizomycotina</taxon>
        <taxon>Dothideomycetes</taxon>
        <taxon>Dothideomycetidae</taxon>
        <taxon>Mycosphaerellales</taxon>
        <taxon>Teratosphaeriaceae</taxon>
        <taxon>Recurvomyces</taxon>
    </lineage>
</organism>
<dbReference type="AlphaFoldDB" id="A0AAE0WTB9"/>
<name>A0AAE0WTB9_9PEZI</name>
<dbReference type="PANTHER" id="PTHR31151:SF0">
    <property type="entry name" value="PROLINE-TRNA LIGASE (DUF1680)"/>
    <property type="match status" value="1"/>
</dbReference>
<comment type="caution">
    <text evidence="3">The sequence shown here is derived from an EMBL/GenBank/DDBJ whole genome shotgun (WGS) entry which is preliminary data.</text>
</comment>
<dbReference type="SUPFAM" id="SSF48208">
    <property type="entry name" value="Six-hairpin glycosidases"/>
    <property type="match status" value="1"/>
</dbReference>
<evidence type="ECO:0008006" key="5">
    <source>
        <dbReference type="Google" id="ProtNLM"/>
    </source>
</evidence>
<gene>
    <name evidence="3" type="ORF">LTR78_002950</name>
</gene>
<protein>
    <recommendedName>
        <fullName evidence="5">DUF1680-domain-containing protein</fullName>
    </recommendedName>
</protein>
<dbReference type="GO" id="GO:0005975">
    <property type="term" value="P:carbohydrate metabolic process"/>
    <property type="evidence" value="ECO:0007669"/>
    <property type="project" value="InterPro"/>
</dbReference>
<dbReference type="Pfam" id="PF20736">
    <property type="entry name" value="Glyco_hydro127M"/>
    <property type="match status" value="1"/>
</dbReference>
<proteinExistence type="predicted"/>
<evidence type="ECO:0000259" key="1">
    <source>
        <dbReference type="Pfam" id="PF07944"/>
    </source>
</evidence>
<feature type="domain" description="Non-reducing end beta-L-arabinofuranosidase-like GH127 catalytic" evidence="1">
    <location>
        <begin position="1"/>
        <end position="215"/>
    </location>
</feature>
<dbReference type="Proteomes" id="UP001274830">
    <property type="component" value="Unassembled WGS sequence"/>
</dbReference>
<dbReference type="Pfam" id="PF07944">
    <property type="entry name" value="Beta-AFase-like_GH127_cat"/>
    <property type="match status" value="1"/>
</dbReference>
<dbReference type="PANTHER" id="PTHR31151">
    <property type="entry name" value="PROLINE-TRNA LIGASE (DUF1680)"/>
    <property type="match status" value="1"/>
</dbReference>
<accession>A0AAE0WTB9</accession>
<evidence type="ECO:0000259" key="2">
    <source>
        <dbReference type="Pfam" id="PF20736"/>
    </source>
</evidence>
<evidence type="ECO:0000313" key="3">
    <source>
        <dbReference type="EMBL" id="KAK3677412.1"/>
    </source>
</evidence>
<dbReference type="InterPro" id="IPR012878">
    <property type="entry name" value="Beta-AFase-like_GH127_cat"/>
</dbReference>
<reference evidence="3" key="1">
    <citation type="submission" date="2023-07" db="EMBL/GenBank/DDBJ databases">
        <title>Black Yeasts Isolated from many extreme environments.</title>
        <authorList>
            <person name="Coleine C."/>
            <person name="Stajich J.E."/>
            <person name="Selbmann L."/>
        </authorList>
    </citation>
    <scope>NUCLEOTIDE SEQUENCE</scope>
    <source>
        <strain evidence="3">CCFEE 5485</strain>
    </source>
</reference>
<feature type="domain" description="Non-reducing end beta-L-arabinofuranosidase-like GH127 middle" evidence="2">
    <location>
        <begin position="228"/>
        <end position="319"/>
    </location>
</feature>
<evidence type="ECO:0000313" key="4">
    <source>
        <dbReference type="Proteomes" id="UP001274830"/>
    </source>
</evidence>
<sequence>MQSVLGTEFGGMAEVLSDIYYQTGDKKWLTTAARFDHQAIMTPLANNQDQLSGLHANTNVPKWIAAAREYKATGTSKYLDVARNAWNIVIKAHTYAPGGNSQAEHFRAANDISGYLTTDTMEHCNSYNMLKLTHELWAIDPTNVAYFDFYERTLLNHILGAHDQSSSHGAVSYFSSLNPGATRGLGPAWGSGTWATDYSSFWCCQGTSVEVHTKHMDSIYFRDSSSSTLYVNLFVSSVLNWASKSIKITQSTTFPTSDTTTLTVAGTGQFTMKIRVPSWAKSTTIKVNGAAITAPSAGSYASINRSWASGDVVTAQFTMGFGTAPANDKSSLAAITYGPLVLSGLSSATTAPTLQLNTLKRTSTSALTFSATAGGSTMNLEQFADAQHVRIVTYFTITGSLP</sequence>